<dbReference type="Pfam" id="PF16984">
    <property type="entry name" value="Grp7_allergen"/>
    <property type="match status" value="1"/>
</dbReference>
<name>A0A1B6IX59_9HEMI</name>
<dbReference type="InterPro" id="IPR020234">
    <property type="entry name" value="Mite_allergen_group-7"/>
</dbReference>
<dbReference type="Gene3D" id="3.15.10.50">
    <property type="match status" value="1"/>
</dbReference>
<sequence>MYSRMIVLISLVVTLLTAHCTATHYFTLRNQLDYNILQALDRAENDLSDEIVKNKGALKLSSLTSMELKPLYFHIDDLAVHVSDMRMISSEFEMEETNLDVLGHRMMPSVTFQWTEVNGRLKTGLGTTAPLKSEFRLMQYHPRGTGVVSLTVDLINVMWSYFYFRPNSTSFEIKSSEEKLDGDIFKTLNSSQFGEMLSKKLQRDISDQLTKVVSKNLNQTLKRTSKMKNLMPYSEEISVIGVNNTENANTFIDSLLKIGGAMIRGKYGDRIKIPDIDEGFSEKFLVTFRGSFKATQGAAIGASSVYRIGDIVFGYSNDSLLHFYGTLGFQALHLYYDQYKAELWGVGPSGSLDTKLAPLSVLVHVYLNTSSKVITLEKFKITNVGDLDVSLTGVGGWFNWFVSRVTTWVVGLYRDQVLQQLESRYEQYGHEIFSTYSIEELLNDGKNE</sequence>
<feature type="signal peptide" evidence="1">
    <location>
        <begin position="1"/>
        <end position="22"/>
    </location>
</feature>
<evidence type="ECO:0000313" key="2">
    <source>
        <dbReference type="EMBL" id="JAS91514.1"/>
    </source>
</evidence>
<proteinExistence type="predicted"/>
<evidence type="ECO:0008006" key="3">
    <source>
        <dbReference type="Google" id="ProtNLM"/>
    </source>
</evidence>
<keyword evidence="1" id="KW-0732">Signal</keyword>
<dbReference type="InterPro" id="IPR038602">
    <property type="entry name" value="Mite_allergen_7_sf"/>
</dbReference>
<protein>
    <recommendedName>
        <fullName evidence="3">Lipid-binding serum glycoprotein N-terminal domain-containing protein</fullName>
    </recommendedName>
</protein>
<gene>
    <name evidence="2" type="ORF">g.21452</name>
</gene>
<dbReference type="AlphaFoldDB" id="A0A1B6IX59"/>
<accession>A0A1B6IX59</accession>
<organism evidence="2">
    <name type="scientific">Homalodisca liturata</name>
    <dbReference type="NCBI Taxonomy" id="320908"/>
    <lineage>
        <taxon>Eukaryota</taxon>
        <taxon>Metazoa</taxon>
        <taxon>Ecdysozoa</taxon>
        <taxon>Arthropoda</taxon>
        <taxon>Hexapoda</taxon>
        <taxon>Insecta</taxon>
        <taxon>Pterygota</taxon>
        <taxon>Neoptera</taxon>
        <taxon>Paraneoptera</taxon>
        <taxon>Hemiptera</taxon>
        <taxon>Auchenorrhyncha</taxon>
        <taxon>Membracoidea</taxon>
        <taxon>Cicadellidae</taxon>
        <taxon>Cicadellinae</taxon>
        <taxon>Proconiini</taxon>
        <taxon>Homalodisca</taxon>
    </lineage>
</organism>
<feature type="non-terminal residue" evidence="2">
    <location>
        <position position="448"/>
    </location>
</feature>
<reference evidence="2" key="1">
    <citation type="submission" date="2015-11" db="EMBL/GenBank/DDBJ databases">
        <title>De novo transcriptome assembly of four potential Pierce s Disease insect vectors from Arizona vineyards.</title>
        <authorList>
            <person name="Tassone E.E."/>
        </authorList>
    </citation>
    <scope>NUCLEOTIDE SEQUENCE</scope>
</reference>
<evidence type="ECO:0000256" key="1">
    <source>
        <dbReference type="SAM" id="SignalP"/>
    </source>
</evidence>
<dbReference type="EMBL" id="GECU01016192">
    <property type="protein sequence ID" value="JAS91514.1"/>
    <property type="molecule type" value="Transcribed_RNA"/>
</dbReference>
<feature type="chain" id="PRO_5008585357" description="Lipid-binding serum glycoprotein N-terminal domain-containing protein" evidence="1">
    <location>
        <begin position="23"/>
        <end position="448"/>
    </location>
</feature>